<comment type="caution">
    <text evidence="4">The sequence shown here is derived from an EMBL/GenBank/DDBJ whole genome shotgun (WGS) entry which is preliminary data.</text>
</comment>
<evidence type="ECO:0000256" key="1">
    <source>
        <dbReference type="SAM" id="Phobius"/>
    </source>
</evidence>
<evidence type="ECO:0000313" key="3">
    <source>
        <dbReference type="EMBL" id="KAF8883069.1"/>
    </source>
</evidence>
<organism evidence="4 6">
    <name type="scientific">Gymnopilus junonius</name>
    <name type="common">Spectacular rustgill mushroom</name>
    <name type="synonym">Gymnopilus spectabilis subsp. junonius</name>
    <dbReference type="NCBI Taxonomy" id="109634"/>
    <lineage>
        <taxon>Eukaryota</taxon>
        <taxon>Fungi</taxon>
        <taxon>Dikarya</taxon>
        <taxon>Basidiomycota</taxon>
        <taxon>Agaricomycotina</taxon>
        <taxon>Agaricomycetes</taxon>
        <taxon>Agaricomycetidae</taxon>
        <taxon>Agaricales</taxon>
        <taxon>Agaricineae</taxon>
        <taxon>Hymenogastraceae</taxon>
        <taxon>Gymnopilus</taxon>
    </lineage>
</organism>
<dbReference type="EMBL" id="JADNYJ010000008">
    <property type="protein sequence ID" value="KAF8909642.1"/>
    <property type="molecule type" value="Genomic_DNA"/>
</dbReference>
<evidence type="ECO:0000313" key="4">
    <source>
        <dbReference type="EMBL" id="KAF8883489.1"/>
    </source>
</evidence>
<keyword evidence="1" id="KW-0812">Transmembrane</keyword>
<dbReference type="AlphaFoldDB" id="A0A9P5NFP8"/>
<evidence type="ECO:0000313" key="5">
    <source>
        <dbReference type="EMBL" id="KAF8909642.1"/>
    </source>
</evidence>
<dbReference type="OrthoDB" id="2430314at2759"/>
<feature type="transmembrane region" description="Helical" evidence="1">
    <location>
        <begin position="51"/>
        <end position="75"/>
    </location>
</feature>
<keyword evidence="1" id="KW-0472">Membrane</keyword>
<sequence>MIIDGSRHFPPLAKLSHPVTHALSSDLLRILSSPALLFMPPPPPETRRRQLILAAAYLVNVIGIATTIYASPLYWRQEYHNSKLSGDVEHAFNAFLP</sequence>
<evidence type="ECO:0000313" key="2">
    <source>
        <dbReference type="EMBL" id="KAF8878477.1"/>
    </source>
</evidence>
<protein>
    <submittedName>
        <fullName evidence="4">Uncharacterized protein</fullName>
    </submittedName>
</protein>
<keyword evidence="6" id="KW-1185">Reference proteome</keyword>
<dbReference type="EMBL" id="JADNYJ010000118">
    <property type="protein sequence ID" value="KAF8883069.1"/>
    <property type="molecule type" value="Genomic_DNA"/>
</dbReference>
<accession>A0A9P5NFP8</accession>
<evidence type="ECO:0000313" key="6">
    <source>
        <dbReference type="Proteomes" id="UP000724874"/>
    </source>
</evidence>
<dbReference type="Proteomes" id="UP000724874">
    <property type="component" value="Unassembled WGS sequence"/>
</dbReference>
<keyword evidence="1" id="KW-1133">Transmembrane helix</keyword>
<dbReference type="EMBL" id="JADNYJ010000158">
    <property type="protein sequence ID" value="KAF8878477.1"/>
    <property type="molecule type" value="Genomic_DNA"/>
</dbReference>
<proteinExistence type="predicted"/>
<reference evidence="4" key="1">
    <citation type="submission" date="2020-11" db="EMBL/GenBank/DDBJ databases">
        <authorList>
            <consortium name="DOE Joint Genome Institute"/>
            <person name="Ahrendt S."/>
            <person name="Riley R."/>
            <person name="Andreopoulos W."/>
            <person name="LaButti K."/>
            <person name="Pangilinan J."/>
            <person name="Ruiz-duenas F.J."/>
            <person name="Barrasa J.M."/>
            <person name="Sanchez-Garcia M."/>
            <person name="Camarero S."/>
            <person name="Miyauchi S."/>
            <person name="Serrano A."/>
            <person name="Linde D."/>
            <person name="Babiker R."/>
            <person name="Drula E."/>
            <person name="Ayuso-Fernandez I."/>
            <person name="Pacheco R."/>
            <person name="Padilla G."/>
            <person name="Ferreira P."/>
            <person name="Barriuso J."/>
            <person name="Kellner H."/>
            <person name="Castanera R."/>
            <person name="Alfaro M."/>
            <person name="Ramirez L."/>
            <person name="Pisabarro A.G."/>
            <person name="Kuo A."/>
            <person name="Tritt A."/>
            <person name="Lipzen A."/>
            <person name="He G."/>
            <person name="Yan M."/>
            <person name="Ng V."/>
            <person name="Cullen D."/>
            <person name="Martin F."/>
            <person name="Rosso M.-N."/>
            <person name="Henrissat B."/>
            <person name="Hibbett D."/>
            <person name="Martinez A.T."/>
            <person name="Grigoriev I.V."/>
        </authorList>
    </citation>
    <scope>NUCLEOTIDE SEQUENCE</scope>
    <source>
        <strain evidence="4">AH 44721</strain>
    </source>
</reference>
<dbReference type="EMBL" id="JADNYJ010000115">
    <property type="protein sequence ID" value="KAF8883489.1"/>
    <property type="molecule type" value="Genomic_DNA"/>
</dbReference>
<name>A0A9P5NFP8_GYMJU</name>
<gene>
    <name evidence="5" type="ORF">CPB84DRAFT_1432135</name>
    <name evidence="4" type="ORF">CPB84DRAFT_1790032</name>
    <name evidence="3" type="ORF">CPB84DRAFT_1790342</name>
    <name evidence="2" type="ORF">CPB84DRAFT_1794131</name>
</gene>